<feature type="domain" description="Class II aldolase/adducin N-terminal" evidence="3">
    <location>
        <begin position="7"/>
        <end position="188"/>
    </location>
</feature>
<keyword evidence="1" id="KW-0479">Metal-binding</keyword>
<keyword evidence="5" id="KW-1185">Reference proteome</keyword>
<evidence type="ECO:0000259" key="3">
    <source>
        <dbReference type="SMART" id="SM01007"/>
    </source>
</evidence>
<dbReference type="InterPro" id="IPR050197">
    <property type="entry name" value="Aldolase_class_II_sugar_metab"/>
</dbReference>
<protein>
    <submittedName>
        <fullName evidence="4">L-fuculose-phosphate aldolase</fullName>
        <ecNumber evidence="4">4.1.2.17</ecNumber>
    </submittedName>
</protein>
<sequence>MLENQKKNVCLVAKKAQKENLCIHMSGNFSILDKETNYIVVTPSGVDRETLSYDDMIVMDTNGTIIENKSNLKPSSETLVHMEIYKQRKDINAIAHTHSSYATTMAILNKKIPAIVYECGVLKLTKGYVPIAPYGRPGTIELAQSVIDVCKEADVFLLEKHGAVTVGKDMDDAYLKAVYLEEIAKLYHLSLTISDGSDINPFTQEELDAWKYPSKFK</sequence>
<dbReference type="Pfam" id="PF00596">
    <property type="entry name" value="Aldolase_II"/>
    <property type="match status" value="1"/>
</dbReference>
<dbReference type="EMBL" id="JAUSUR010000002">
    <property type="protein sequence ID" value="MDQ0360910.1"/>
    <property type="molecule type" value="Genomic_DNA"/>
</dbReference>
<keyword evidence="2 4" id="KW-0456">Lyase</keyword>
<dbReference type="GO" id="GO:0008738">
    <property type="term" value="F:L-fuculose-phosphate aldolase activity"/>
    <property type="evidence" value="ECO:0007669"/>
    <property type="project" value="UniProtKB-EC"/>
</dbReference>
<dbReference type="Gene3D" id="3.40.225.10">
    <property type="entry name" value="Class II aldolase/adducin N-terminal domain"/>
    <property type="match status" value="1"/>
</dbReference>
<name>A0ABU0E200_9FIRM</name>
<organism evidence="4 5">
    <name type="scientific">Breznakia pachnodae</name>
    <dbReference type="NCBI Taxonomy" id="265178"/>
    <lineage>
        <taxon>Bacteria</taxon>
        <taxon>Bacillati</taxon>
        <taxon>Bacillota</taxon>
        <taxon>Erysipelotrichia</taxon>
        <taxon>Erysipelotrichales</taxon>
        <taxon>Erysipelotrichaceae</taxon>
        <taxon>Breznakia</taxon>
    </lineage>
</organism>
<dbReference type="EC" id="4.1.2.17" evidence="4"/>
<reference evidence="4 5" key="1">
    <citation type="submission" date="2023-07" db="EMBL/GenBank/DDBJ databases">
        <title>Genomic Encyclopedia of Type Strains, Phase IV (KMG-IV): sequencing the most valuable type-strain genomes for metagenomic binning, comparative biology and taxonomic classification.</title>
        <authorList>
            <person name="Goeker M."/>
        </authorList>
    </citation>
    <scope>NUCLEOTIDE SEQUENCE [LARGE SCALE GENOMIC DNA]</scope>
    <source>
        <strain evidence="4 5">DSM 16784</strain>
    </source>
</reference>
<dbReference type="SMART" id="SM01007">
    <property type="entry name" value="Aldolase_II"/>
    <property type="match status" value="1"/>
</dbReference>
<comment type="caution">
    <text evidence="4">The sequence shown here is derived from an EMBL/GenBank/DDBJ whole genome shotgun (WGS) entry which is preliminary data.</text>
</comment>
<dbReference type="SUPFAM" id="SSF53639">
    <property type="entry name" value="AraD/HMP-PK domain-like"/>
    <property type="match status" value="1"/>
</dbReference>
<dbReference type="Proteomes" id="UP001230220">
    <property type="component" value="Unassembled WGS sequence"/>
</dbReference>
<accession>A0ABU0E200</accession>
<evidence type="ECO:0000313" key="5">
    <source>
        <dbReference type="Proteomes" id="UP001230220"/>
    </source>
</evidence>
<dbReference type="RefSeq" id="WP_307407165.1">
    <property type="nucleotide sequence ID" value="NZ_JAUSUR010000002.1"/>
</dbReference>
<evidence type="ECO:0000256" key="1">
    <source>
        <dbReference type="ARBA" id="ARBA00022723"/>
    </source>
</evidence>
<proteinExistence type="predicted"/>
<evidence type="ECO:0000256" key="2">
    <source>
        <dbReference type="ARBA" id="ARBA00023239"/>
    </source>
</evidence>
<dbReference type="InterPro" id="IPR036409">
    <property type="entry name" value="Aldolase_II/adducin_N_sf"/>
</dbReference>
<dbReference type="InterPro" id="IPR001303">
    <property type="entry name" value="Aldolase_II/adducin_N"/>
</dbReference>
<dbReference type="PANTHER" id="PTHR22789:SF0">
    <property type="entry name" value="3-OXO-TETRONATE 4-PHOSPHATE DECARBOXYLASE-RELATED"/>
    <property type="match status" value="1"/>
</dbReference>
<dbReference type="PANTHER" id="PTHR22789">
    <property type="entry name" value="FUCULOSE PHOSPHATE ALDOLASE"/>
    <property type="match status" value="1"/>
</dbReference>
<gene>
    <name evidence="4" type="ORF">J2S15_001655</name>
</gene>
<evidence type="ECO:0000313" key="4">
    <source>
        <dbReference type="EMBL" id="MDQ0360910.1"/>
    </source>
</evidence>